<dbReference type="Gene3D" id="3.40.50.200">
    <property type="entry name" value="Peptidase S8/S53 domain"/>
    <property type="match status" value="1"/>
</dbReference>
<name>A0A956SC10_UNCEI</name>
<dbReference type="InterPro" id="IPR036852">
    <property type="entry name" value="Peptidase_S8/S53_dom_sf"/>
</dbReference>
<evidence type="ECO:0000313" key="5">
    <source>
        <dbReference type="Proteomes" id="UP000739538"/>
    </source>
</evidence>
<evidence type="ECO:0000313" key="4">
    <source>
        <dbReference type="EMBL" id="MCA9754851.1"/>
    </source>
</evidence>
<evidence type="ECO:0000256" key="1">
    <source>
        <dbReference type="ARBA" id="ARBA00022801"/>
    </source>
</evidence>
<feature type="non-terminal residue" evidence="4">
    <location>
        <position position="176"/>
    </location>
</feature>
<feature type="signal peptide" evidence="2">
    <location>
        <begin position="1"/>
        <end position="30"/>
    </location>
</feature>
<dbReference type="SUPFAM" id="SSF52743">
    <property type="entry name" value="Subtilisin-like"/>
    <property type="match status" value="1"/>
</dbReference>
<keyword evidence="2" id="KW-0732">Signal</keyword>
<organism evidence="4 5">
    <name type="scientific">Eiseniibacteriota bacterium</name>
    <dbReference type="NCBI Taxonomy" id="2212470"/>
    <lineage>
        <taxon>Bacteria</taxon>
        <taxon>Candidatus Eiseniibacteriota</taxon>
    </lineage>
</organism>
<reference evidence="4" key="2">
    <citation type="journal article" date="2021" name="Microbiome">
        <title>Successional dynamics and alternative stable states in a saline activated sludge microbial community over 9 years.</title>
        <authorList>
            <person name="Wang Y."/>
            <person name="Ye J."/>
            <person name="Ju F."/>
            <person name="Liu L."/>
            <person name="Boyd J.A."/>
            <person name="Deng Y."/>
            <person name="Parks D.H."/>
            <person name="Jiang X."/>
            <person name="Yin X."/>
            <person name="Woodcroft B.J."/>
            <person name="Tyson G.W."/>
            <person name="Hugenholtz P."/>
            <person name="Polz M.F."/>
            <person name="Zhang T."/>
        </authorList>
    </citation>
    <scope>NUCLEOTIDE SEQUENCE</scope>
    <source>
        <strain evidence="4">HKST-UBA02</strain>
    </source>
</reference>
<gene>
    <name evidence="4" type="ORF">KDA27_03545</name>
</gene>
<dbReference type="GO" id="GO:0004252">
    <property type="term" value="F:serine-type endopeptidase activity"/>
    <property type="evidence" value="ECO:0007669"/>
    <property type="project" value="InterPro"/>
</dbReference>
<keyword evidence="1" id="KW-0378">Hydrolase</keyword>
<dbReference type="AlphaFoldDB" id="A0A956SC10"/>
<dbReference type="PROSITE" id="PS00136">
    <property type="entry name" value="SUBTILASE_ASP"/>
    <property type="match status" value="1"/>
</dbReference>
<dbReference type="InterPro" id="IPR023827">
    <property type="entry name" value="Peptidase_S8_Asp-AS"/>
</dbReference>
<proteinExistence type="predicted"/>
<comment type="caution">
    <text evidence="4">The sequence shown here is derived from an EMBL/GenBank/DDBJ whole genome shotgun (WGS) entry which is preliminary data.</text>
</comment>
<dbReference type="Pfam" id="PF22148">
    <property type="entry name" value="Fervidolysin_NPro-like"/>
    <property type="match status" value="1"/>
</dbReference>
<evidence type="ECO:0000259" key="3">
    <source>
        <dbReference type="Pfam" id="PF22148"/>
    </source>
</evidence>
<dbReference type="InterPro" id="IPR054399">
    <property type="entry name" value="Fervidolysin-like_N_prodom"/>
</dbReference>
<reference evidence="4" key="1">
    <citation type="submission" date="2020-04" db="EMBL/GenBank/DDBJ databases">
        <authorList>
            <person name="Zhang T."/>
        </authorList>
    </citation>
    <scope>NUCLEOTIDE SEQUENCE</scope>
    <source>
        <strain evidence="4">HKST-UBA02</strain>
    </source>
</reference>
<accession>A0A956SC10</accession>
<feature type="domain" description="Fervidolysin-like N-terminal prodomain" evidence="3">
    <location>
        <begin position="31"/>
        <end position="98"/>
    </location>
</feature>
<protein>
    <recommendedName>
        <fullName evidence="3">Fervidolysin-like N-terminal prodomain domain-containing protein</fullName>
    </recommendedName>
</protein>
<dbReference type="GO" id="GO:0006508">
    <property type="term" value="P:proteolysis"/>
    <property type="evidence" value="ECO:0007669"/>
    <property type="project" value="InterPro"/>
</dbReference>
<evidence type="ECO:0000256" key="2">
    <source>
        <dbReference type="SAM" id="SignalP"/>
    </source>
</evidence>
<feature type="chain" id="PRO_5037951869" description="Fervidolysin-like N-terminal prodomain domain-containing protein" evidence="2">
    <location>
        <begin position="31"/>
        <end position="176"/>
    </location>
</feature>
<dbReference type="EMBL" id="JAGQHS010000011">
    <property type="protein sequence ID" value="MCA9754851.1"/>
    <property type="molecule type" value="Genomic_DNA"/>
</dbReference>
<sequence>MFGPNRLPALGLILGLLIALVATKPGSCFAQDYVPDQVVVNLNPGADIEDVNQRWGTTTIDSFEDGIVHLVNAAGLGDIPTLALQMSGDPDVLEAEPNFREDTPEGIRYMLVVAIGGDLVDYEDQSLTSRIELAAAHQHTRGLGVKVAVLDSGIDPTHDLFQGRIAPGGYDFVDEE</sequence>
<dbReference type="Proteomes" id="UP000739538">
    <property type="component" value="Unassembled WGS sequence"/>
</dbReference>